<dbReference type="Proteomes" id="UP000612893">
    <property type="component" value="Unassembled WGS sequence"/>
</dbReference>
<dbReference type="NCBIfam" id="NF006006">
    <property type="entry name" value="PRK08137.1"/>
    <property type="match status" value="1"/>
</dbReference>
<dbReference type="AlphaFoldDB" id="A0A934NAY6"/>
<protein>
    <submittedName>
        <fullName evidence="2">Amidase</fullName>
        <ecNumber evidence="2">3.5.1.4</ecNumber>
    </submittedName>
</protein>
<dbReference type="Pfam" id="PF01425">
    <property type="entry name" value="Amidase"/>
    <property type="match status" value="1"/>
</dbReference>
<dbReference type="SUPFAM" id="SSF75304">
    <property type="entry name" value="Amidase signature (AS) enzymes"/>
    <property type="match status" value="1"/>
</dbReference>
<dbReference type="InterPro" id="IPR036928">
    <property type="entry name" value="AS_sf"/>
</dbReference>
<dbReference type="Gene3D" id="3.90.1300.10">
    <property type="entry name" value="Amidase signature (AS) domain"/>
    <property type="match status" value="1"/>
</dbReference>
<dbReference type="EC" id="3.5.1.4" evidence="2"/>
<sequence length="502" mass="53551">MRPESDEFEYSEATVRDLQDGMATRQFNAAELTASYISRIEDLDSSRLELRAVIEINPEAVGIAEHMDQERRSGRVRGPLHGIPILVKDNMDTADSMSTTAGSMALEGWHARRDADVVARLRAAGAVVLGKTNLTEWSNFRSAHSVSGWSARGGQCRNPYSLDRTPWGSSAGSGVAVAANFAAAALGTETDGSIVVPSAAACLVGIKPTVGLTSRGGVIPISSSQDTVGPMARTVADAALVLSAIAEPAADYSAALVPGGLRGARIGIPRRKLFGYSRALDGLVDEAIKAMEGLGAVVVDPADLRTADEMGFLGPELTVLLYEFKDGINRYLEGVEVNSGVKSLGDLIRFNEEHREIEMRFFGQELFEQAQEKGGLTEAEYVKALTESHRMSRDDGIDAVMRQFGLDALVMPTATMPCKIDQLNGDHITGVGSTPAAQAGYPAINVPIGFVDEVPGGLIFVGQPYSEASLIRLAFDYEQATLHRRPPRFLPATRPSTAGGDS</sequence>
<reference evidence="2" key="1">
    <citation type="submission" date="2020-10" db="EMBL/GenBank/DDBJ databases">
        <title>Ca. Dormibacterota MAGs.</title>
        <authorList>
            <person name="Montgomery K."/>
        </authorList>
    </citation>
    <scope>NUCLEOTIDE SEQUENCE [LARGE SCALE GENOMIC DNA]</scope>
    <source>
        <strain evidence="2">SC8812_S17_10</strain>
    </source>
</reference>
<dbReference type="InterPro" id="IPR023631">
    <property type="entry name" value="Amidase_dom"/>
</dbReference>
<dbReference type="RefSeq" id="WP_338204377.1">
    <property type="nucleotide sequence ID" value="NZ_JAEKNR010000209.1"/>
</dbReference>
<dbReference type="PANTHER" id="PTHR42678:SF34">
    <property type="entry name" value="OS04G0183300 PROTEIN"/>
    <property type="match status" value="1"/>
</dbReference>
<keyword evidence="3" id="KW-1185">Reference proteome</keyword>
<proteinExistence type="predicted"/>
<dbReference type="EMBL" id="JAEKNR010000209">
    <property type="protein sequence ID" value="MBJ7600513.1"/>
    <property type="molecule type" value="Genomic_DNA"/>
</dbReference>
<accession>A0A934NAY6</accession>
<evidence type="ECO:0000313" key="2">
    <source>
        <dbReference type="EMBL" id="MBJ7600513.1"/>
    </source>
</evidence>
<evidence type="ECO:0000313" key="3">
    <source>
        <dbReference type="Proteomes" id="UP000612893"/>
    </source>
</evidence>
<name>A0A934NAY6_9BACT</name>
<dbReference type="GO" id="GO:0004040">
    <property type="term" value="F:amidase activity"/>
    <property type="evidence" value="ECO:0007669"/>
    <property type="project" value="UniProtKB-EC"/>
</dbReference>
<feature type="domain" description="Amidase" evidence="1">
    <location>
        <begin position="31"/>
        <end position="470"/>
    </location>
</feature>
<dbReference type="PANTHER" id="PTHR42678">
    <property type="entry name" value="AMIDASE"/>
    <property type="match status" value="1"/>
</dbReference>
<comment type="caution">
    <text evidence="2">The sequence shown here is derived from an EMBL/GenBank/DDBJ whole genome shotgun (WGS) entry which is preliminary data.</text>
</comment>
<evidence type="ECO:0000259" key="1">
    <source>
        <dbReference type="Pfam" id="PF01425"/>
    </source>
</evidence>
<gene>
    <name evidence="2" type="ORF">JF922_20895</name>
</gene>
<keyword evidence="2" id="KW-0378">Hydrolase</keyword>
<organism evidence="2 3">
    <name type="scientific">Candidatus Nephthysia bennettiae</name>
    <dbReference type="NCBI Taxonomy" id="3127016"/>
    <lineage>
        <taxon>Bacteria</taxon>
        <taxon>Bacillati</taxon>
        <taxon>Candidatus Dormiibacterota</taxon>
        <taxon>Candidatus Dormibacteria</taxon>
        <taxon>Candidatus Dormibacterales</taxon>
        <taxon>Candidatus Dormibacteraceae</taxon>
        <taxon>Candidatus Nephthysia</taxon>
    </lineage>
</organism>